<dbReference type="Proteomes" id="UP000316759">
    <property type="component" value="Unassembled WGS sequence"/>
</dbReference>
<comment type="caution">
    <text evidence="2">The sequence shown here is derived from an EMBL/GenBank/DDBJ whole genome shotgun (WGS) entry which is preliminary data.</text>
</comment>
<gene>
    <name evidence="2" type="ORF">FGIG_10022</name>
</gene>
<organism evidence="2 3">
    <name type="scientific">Fasciola gigantica</name>
    <name type="common">Giant liver fluke</name>
    <dbReference type="NCBI Taxonomy" id="46835"/>
    <lineage>
        <taxon>Eukaryota</taxon>
        <taxon>Metazoa</taxon>
        <taxon>Spiralia</taxon>
        <taxon>Lophotrochozoa</taxon>
        <taxon>Platyhelminthes</taxon>
        <taxon>Trematoda</taxon>
        <taxon>Digenea</taxon>
        <taxon>Plagiorchiida</taxon>
        <taxon>Echinostomata</taxon>
        <taxon>Echinostomatoidea</taxon>
        <taxon>Fasciolidae</taxon>
        <taxon>Fasciola</taxon>
    </lineage>
</organism>
<dbReference type="AlphaFoldDB" id="A0A504YPZ8"/>
<evidence type="ECO:0000313" key="2">
    <source>
        <dbReference type="EMBL" id="TPP62489.1"/>
    </source>
</evidence>
<dbReference type="OrthoDB" id="19923at2759"/>
<sequence>MLLSKLSRIGKKDQPTDWPKSAKKFDQIVDEALRVAGDVSKSLGQHVISSKRKKNADQQLALAFKESVDKTSNEDKLFM</sequence>
<feature type="region of interest" description="Disordered" evidence="1">
    <location>
        <begin position="1"/>
        <end position="20"/>
    </location>
</feature>
<proteinExistence type="predicted"/>
<evidence type="ECO:0000256" key="1">
    <source>
        <dbReference type="SAM" id="MobiDB-lite"/>
    </source>
</evidence>
<reference evidence="2 3" key="1">
    <citation type="submission" date="2019-04" db="EMBL/GenBank/DDBJ databases">
        <title>Annotation for the trematode Fasciola gigantica.</title>
        <authorList>
            <person name="Choi Y.-J."/>
        </authorList>
    </citation>
    <scope>NUCLEOTIDE SEQUENCE [LARGE SCALE GENOMIC DNA]</scope>
    <source>
        <strain evidence="2">Uganda_cow_1</strain>
    </source>
</reference>
<accession>A0A504YPZ8</accession>
<keyword evidence="3" id="KW-1185">Reference proteome</keyword>
<protein>
    <submittedName>
        <fullName evidence="2">Uncharacterized protein</fullName>
    </submittedName>
</protein>
<evidence type="ECO:0000313" key="3">
    <source>
        <dbReference type="Proteomes" id="UP000316759"/>
    </source>
</evidence>
<name>A0A504YPZ8_FASGI</name>
<dbReference type="EMBL" id="SUNJ01006785">
    <property type="protein sequence ID" value="TPP62489.1"/>
    <property type="molecule type" value="Genomic_DNA"/>
</dbReference>